<dbReference type="Proteomes" id="UP001497680">
    <property type="component" value="Unassembled WGS sequence"/>
</dbReference>
<name>A0ACC0D0V9_9PEZI</name>
<comment type="caution">
    <text evidence="1">The sequence shown here is derived from an EMBL/GenBank/DDBJ whole genome shotgun (WGS) entry which is preliminary data.</text>
</comment>
<organism evidence="1 2">
    <name type="scientific">Hypoxylon rubiginosum</name>
    <dbReference type="NCBI Taxonomy" id="110542"/>
    <lineage>
        <taxon>Eukaryota</taxon>
        <taxon>Fungi</taxon>
        <taxon>Dikarya</taxon>
        <taxon>Ascomycota</taxon>
        <taxon>Pezizomycotina</taxon>
        <taxon>Sordariomycetes</taxon>
        <taxon>Xylariomycetidae</taxon>
        <taxon>Xylariales</taxon>
        <taxon>Hypoxylaceae</taxon>
        <taxon>Hypoxylon</taxon>
    </lineage>
</organism>
<proteinExistence type="predicted"/>
<keyword evidence="2" id="KW-1185">Reference proteome</keyword>
<dbReference type="EMBL" id="MU394316">
    <property type="protein sequence ID" value="KAI6086321.1"/>
    <property type="molecule type" value="Genomic_DNA"/>
</dbReference>
<gene>
    <name evidence="1" type="ORF">F4821DRAFT_238503</name>
</gene>
<evidence type="ECO:0000313" key="2">
    <source>
        <dbReference type="Proteomes" id="UP001497680"/>
    </source>
</evidence>
<protein>
    <submittedName>
        <fullName evidence="1">Zinc-binding oxidoreductase CipB</fullName>
    </submittedName>
</protein>
<sequence length="379" mass="40214">MPPLNRAAYLVTTRAIPLEVRSAPYTPPGPDEIVVKNGAIAVNPVDYGKQRGGDHMLSWIKYPFVLGSDVAGEVVEVGAGGKAASLFKPGDRVVGHAVGLDRRSGKNSEGAFQLYTVLRSNVVSKIPDDLSYESACVLPMGVSTAACGLFLKDFNALRYPTSTEPRDTDPKQTFIVWGGSTSVGSNAIQLARAAGYEVFATSSPKNFEYVKNLGAAQAFDYNDPKTVGAMIAAFKDGNRTCAGSIAIGKGSLEACVDIVGAVPGRKFVAQTSVPINPGTMPSSSLGVAAVMLGYMWWNLSTGLRTRFRGVTTKFIWASDVAATEVGEMVYNDFLQNALATGRYQVKPVPQLVGKGLEHVQEALDTHMRGISAAKVVVSL</sequence>
<accession>A0ACC0D0V9</accession>
<reference evidence="1 2" key="1">
    <citation type="journal article" date="2022" name="New Phytol.">
        <title>Ecological generalism drives hyperdiversity of secondary metabolite gene clusters in xylarialean endophytes.</title>
        <authorList>
            <person name="Franco M.E.E."/>
            <person name="Wisecaver J.H."/>
            <person name="Arnold A.E."/>
            <person name="Ju Y.M."/>
            <person name="Slot J.C."/>
            <person name="Ahrendt S."/>
            <person name="Moore L.P."/>
            <person name="Eastman K.E."/>
            <person name="Scott K."/>
            <person name="Konkel Z."/>
            <person name="Mondo S.J."/>
            <person name="Kuo A."/>
            <person name="Hayes R.D."/>
            <person name="Haridas S."/>
            <person name="Andreopoulos B."/>
            <person name="Riley R."/>
            <person name="LaButti K."/>
            <person name="Pangilinan J."/>
            <person name="Lipzen A."/>
            <person name="Amirebrahimi M."/>
            <person name="Yan J."/>
            <person name="Adam C."/>
            <person name="Keymanesh K."/>
            <person name="Ng V."/>
            <person name="Louie K."/>
            <person name="Northen T."/>
            <person name="Drula E."/>
            <person name="Henrissat B."/>
            <person name="Hsieh H.M."/>
            <person name="Youens-Clark K."/>
            <person name="Lutzoni F."/>
            <person name="Miadlikowska J."/>
            <person name="Eastwood D.C."/>
            <person name="Hamelin R.C."/>
            <person name="Grigoriev I.V."/>
            <person name="U'Ren J.M."/>
        </authorList>
    </citation>
    <scope>NUCLEOTIDE SEQUENCE [LARGE SCALE GENOMIC DNA]</scope>
    <source>
        <strain evidence="1 2">ER1909</strain>
    </source>
</reference>
<evidence type="ECO:0000313" key="1">
    <source>
        <dbReference type="EMBL" id="KAI6086321.1"/>
    </source>
</evidence>